<dbReference type="InterPro" id="IPR029032">
    <property type="entry name" value="AhpD-like"/>
</dbReference>
<evidence type="ECO:0000313" key="1">
    <source>
        <dbReference type="EMBL" id="TVY36355.1"/>
    </source>
</evidence>
<keyword evidence="1" id="KW-0808">Transferase</keyword>
<feature type="non-terminal residue" evidence="1">
    <location>
        <position position="181"/>
    </location>
</feature>
<dbReference type="AlphaFoldDB" id="A0A7D8UKQ9"/>
<keyword evidence="2" id="KW-1185">Reference proteome</keyword>
<reference evidence="1 2" key="1">
    <citation type="submission" date="2018-05" db="EMBL/GenBank/DDBJ databases">
        <title>Whole genome sequencing for identification of molecular markers to develop diagnostic detection tools for the regulated plant pathogen Lachnellula willkommii.</title>
        <authorList>
            <person name="Giroux E."/>
            <person name="Bilodeau G."/>
        </authorList>
    </citation>
    <scope>NUCLEOTIDE SEQUENCE [LARGE SCALE GENOMIC DNA]</scope>
    <source>
        <strain evidence="1 2">CBS 625.97</strain>
    </source>
</reference>
<dbReference type="PANTHER" id="PTHR28180">
    <property type="entry name" value="CONSERVED MITOCHONDRIAL PROTEIN-RELATED"/>
    <property type="match status" value="1"/>
</dbReference>
<name>A0A7D8UKQ9_9HELO</name>
<sequence length="181" mass="19748">MSKLSPSLKALISAPYARPNTLPAPPKIRSVYERLRQEASAKNVGTPAWLTLSTATTMTMNSPGGLTELYKLATEASGDREEAVRTAELMREAGLKCIGFNGVPRTINCLGAFRASLPSEIISSLSTKPTRNIDAIRARGASLWKSIYHPFDRKLFAKLAESHPDLPTFIVDHEYGALFAD</sequence>
<evidence type="ECO:0000313" key="2">
    <source>
        <dbReference type="Proteomes" id="UP000481288"/>
    </source>
</evidence>
<dbReference type="EMBL" id="QGMG01002580">
    <property type="protein sequence ID" value="TVY36355.1"/>
    <property type="molecule type" value="Genomic_DNA"/>
</dbReference>
<proteinExistence type="predicted"/>
<dbReference type="GO" id="GO:0016757">
    <property type="term" value="F:glycosyltransferase activity"/>
    <property type="evidence" value="ECO:0007669"/>
    <property type="project" value="UniProtKB-KW"/>
</dbReference>
<gene>
    <name evidence="1" type="primary">ALG3</name>
    <name evidence="1" type="ORF">LCER1_G009198</name>
</gene>
<dbReference type="InterPro" id="IPR052999">
    <property type="entry name" value="PTS1_Protein"/>
</dbReference>
<organism evidence="1 2">
    <name type="scientific">Lachnellula cervina</name>
    <dbReference type="NCBI Taxonomy" id="1316786"/>
    <lineage>
        <taxon>Eukaryota</taxon>
        <taxon>Fungi</taxon>
        <taxon>Dikarya</taxon>
        <taxon>Ascomycota</taxon>
        <taxon>Pezizomycotina</taxon>
        <taxon>Leotiomycetes</taxon>
        <taxon>Helotiales</taxon>
        <taxon>Lachnaceae</taxon>
        <taxon>Lachnellula</taxon>
    </lineage>
</organism>
<dbReference type="OrthoDB" id="5392202at2759"/>
<comment type="caution">
    <text evidence="1">The sequence shown here is derived from an EMBL/GenBank/DDBJ whole genome shotgun (WGS) entry which is preliminary data.</text>
</comment>
<dbReference type="Gene3D" id="1.20.1290.10">
    <property type="entry name" value="AhpD-like"/>
    <property type="match status" value="1"/>
</dbReference>
<accession>A0A7D8UKQ9</accession>
<protein>
    <submittedName>
        <fullName evidence="1">Dol-P-Man:Man(5)GlcNAc(2)-PP-Dol alpha-1,3-mannosyltransferase</fullName>
    </submittedName>
</protein>
<dbReference type="Proteomes" id="UP000481288">
    <property type="component" value="Unassembled WGS sequence"/>
</dbReference>
<dbReference type="PANTHER" id="PTHR28180:SF2">
    <property type="entry name" value="PEROXISOMAL PROTEIN 2"/>
    <property type="match status" value="1"/>
</dbReference>
<keyword evidence="1" id="KW-0328">Glycosyltransferase</keyword>